<evidence type="ECO:0000256" key="6">
    <source>
        <dbReference type="ARBA" id="ARBA00023242"/>
    </source>
</evidence>
<dbReference type="InterPro" id="IPR036864">
    <property type="entry name" value="Zn2-C6_fun-type_DNA-bd_sf"/>
</dbReference>
<feature type="compositionally biased region" description="Basic residues" evidence="7">
    <location>
        <begin position="11"/>
        <end position="21"/>
    </location>
</feature>
<evidence type="ECO:0000313" key="9">
    <source>
        <dbReference type="EMBL" id="KAF5681276.1"/>
    </source>
</evidence>
<dbReference type="SUPFAM" id="SSF57701">
    <property type="entry name" value="Zn2/Cys6 DNA-binding domain"/>
    <property type="match status" value="1"/>
</dbReference>
<dbReference type="CDD" id="cd00067">
    <property type="entry name" value="GAL4"/>
    <property type="match status" value="1"/>
</dbReference>
<dbReference type="InterPro" id="IPR001138">
    <property type="entry name" value="Zn2Cys6_DnaBD"/>
</dbReference>
<dbReference type="OrthoDB" id="2593732at2759"/>
<dbReference type="GO" id="GO:0008270">
    <property type="term" value="F:zinc ion binding"/>
    <property type="evidence" value="ECO:0007669"/>
    <property type="project" value="InterPro"/>
</dbReference>
<dbReference type="Proteomes" id="UP000567885">
    <property type="component" value="Unassembled WGS sequence"/>
</dbReference>
<keyword evidence="10" id="KW-1185">Reference proteome</keyword>
<keyword evidence="4" id="KW-0238">DNA-binding</keyword>
<feature type="region of interest" description="Disordered" evidence="7">
    <location>
        <begin position="1"/>
        <end position="21"/>
    </location>
</feature>
<dbReference type="PANTHER" id="PTHR36206:SF13">
    <property type="entry name" value="TRANSCRIPTIONAL REGULATORY PROTEIN MOC3"/>
    <property type="match status" value="1"/>
</dbReference>
<protein>
    <recommendedName>
        <fullName evidence="8">Zn(2)-C6 fungal-type domain-containing protein</fullName>
    </recommendedName>
</protein>
<sequence length="477" mass="53333">MATTQPQDQPRKKRTRAKVPKVRTGCKTWRRHLKCDEAKPSCLRCLRDKWTCDGYSQSSPELFYVGGTSSCELSMHPESDQMTSGPSSSLRPSLTGGVLVNTADKALYYHTREWVIPDLEMIDGSREFWYHIILPLSCSNTAIKHALCALGASHQRFMASYPGNLTNLGHSVDYEYQANVKYSEAIAVIQPVMAENSPANIQTALLCCTIFICIENLHRRYADSVRHLHAGQQLLQSLRAIQSPQQSPDGTNYQRGDQNNGLLNQLAAMFSSLGNSIGAFTGDTSFSNVIQYLPQIEMGNPKTPFLDIAQAEDSLSALNAFFDNCLFGSESLLNDNQEAGYKSYTKSTTDSFIHALDLIKPLFLSWNSKMQLFVTSAQMTLSGTQEKRRLAVLSLYQTTWSAFLNTNPQDTGFTKSDYQEILSKIDHIVALEQSQTRPVFAFDGHLVRELSTICASYAKEFGIVGRWQIYTRKSSVD</sequence>
<dbReference type="InterPro" id="IPR021858">
    <property type="entry name" value="Fun_TF"/>
</dbReference>
<keyword evidence="3" id="KW-0805">Transcription regulation</keyword>
<evidence type="ECO:0000256" key="2">
    <source>
        <dbReference type="ARBA" id="ARBA00022833"/>
    </source>
</evidence>
<keyword evidence="5" id="KW-0804">Transcription</keyword>
<name>A0A8H5U3G9_FUSHE</name>
<dbReference type="Pfam" id="PF11951">
    <property type="entry name" value="Fungal_trans_2"/>
    <property type="match status" value="1"/>
</dbReference>
<accession>A0A8H5U3G9</accession>
<evidence type="ECO:0000256" key="4">
    <source>
        <dbReference type="ARBA" id="ARBA00023125"/>
    </source>
</evidence>
<evidence type="ECO:0000256" key="1">
    <source>
        <dbReference type="ARBA" id="ARBA00022723"/>
    </source>
</evidence>
<dbReference type="Pfam" id="PF00172">
    <property type="entry name" value="Zn_clus"/>
    <property type="match status" value="1"/>
</dbReference>
<reference evidence="9 10" key="1">
    <citation type="submission" date="2020-05" db="EMBL/GenBank/DDBJ databases">
        <title>Identification and distribution of gene clusters putatively required for synthesis of sphingolipid metabolism inhibitors in phylogenetically diverse species of the filamentous fungus Fusarium.</title>
        <authorList>
            <person name="Kim H.-S."/>
            <person name="Busman M."/>
            <person name="Brown D.W."/>
            <person name="Divon H."/>
            <person name="Uhlig S."/>
            <person name="Proctor R.H."/>
        </authorList>
    </citation>
    <scope>NUCLEOTIDE SEQUENCE [LARGE SCALE GENOMIC DNA]</scope>
    <source>
        <strain evidence="9 10">NRRL 20693</strain>
    </source>
</reference>
<dbReference type="EMBL" id="JAAGWQ010000001">
    <property type="protein sequence ID" value="KAF5681276.1"/>
    <property type="molecule type" value="Genomic_DNA"/>
</dbReference>
<dbReference type="AlphaFoldDB" id="A0A8H5U3G9"/>
<evidence type="ECO:0000256" key="7">
    <source>
        <dbReference type="SAM" id="MobiDB-lite"/>
    </source>
</evidence>
<comment type="caution">
    <text evidence="9">The sequence shown here is derived from an EMBL/GenBank/DDBJ whole genome shotgun (WGS) entry which is preliminary data.</text>
</comment>
<evidence type="ECO:0000259" key="8">
    <source>
        <dbReference type="Pfam" id="PF00172"/>
    </source>
</evidence>
<proteinExistence type="predicted"/>
<gene>
    <name evidence="9" type="ORF">FHETE_65</name>
</gene>
<dbReference type="PANTHER" id="PTHR36206">
    <property type="entry name" value="ASPERCRYPTIN BIOSYNTHESIS CLUSTER-SPECIFIC TRANSCRIPTION REGULATOR ATNN-RELATED"/>
    <property type="match status" value="1"/>
</dbReference>
<dbReference type="GO" id="GO:0003677">
    <property type="term" value="F:DNA binding"/>
    <property type="evidence" value="ECO:0007669"/>
    <property type="project" value="UniProtKB-KW"/>
</dbReference>
<evidence type="ECO:0000313" key="10">
    <source>
        <dbReference type="Proteomes" id="UP000567885"/>
    </source>
</evidence>
<keyword evidence="1" id="KW-0479">Metal-binding</keyword>
<feature type="domain" description="Zn(2)-C6 fungal-type" evidence="8">
    <location>
        <begin position="30"/>
        <end position="60"/>
    </location>
</feature>
<organism evidence="9 10">
    <name type="scientific">Fusarium heterosporum</name>
    <dbReference type="NCBI Taxonomy" id="42747"/>
    <lineage>
        <taxon>Eukaryota</taxon>
        <taxon>Fungi</taxon>
        <taxon>Dikarya</taxon>
        <taxon>Ascomycota</taxon>
        <taxon>Pezizomycotina</taxon>
        <taxon>Sordariomycetes</taxon>
        <taxon>Hypocreomycetidae</taxon>
        <taxon>Hypocreales</taxon>
        <taxon>Nectriaceae</taxon>
        <taxon>Fusarium</taxon>
        <taxon>Fusarium heterosporum species complex</taxon>
    </lineage>
</organism>
<evidence type="ECO:0000256" key="5">
    <source>
        <dbReference type="ARBA" id="ARBA00023163"/>
    </source>
</evidence>
<evidence type="ECO:0000256" key="3">
    <source>
        <dbReference type="ARBA" id="ARBA00023015"/>
    </source>
</evidence>
<keyword evidence="6" id="KW-0539">Nucleus</keyword>
<dbReference type="GO" id="GO:0000981">
    <property type="term" value="F:DNA-binding transcription factor activity, RNA polymerase II-specific"/>
    <property type="evidence" value="ECO:0007669"/>
    <property type="project" value="InterPro"/>
</dbReference>
<dbReference type="InterPro" id="IPR052360">
    <property type="entry name" value="Transcr_Regulatory_Proteins"/>
</dbReference>
<keyword evidence="2" id="KW-0862">Zinc</keyword>